<organism evidence="1 2">
    <name type="scientific">Mesorhizobium ventifaucium</name>
    <dbReference type="NCBI Taxonomy" id="666020"/>
    <lineage>
        <taxon>Bacteria</taxon>
        <taxon>Pseudomonadati</taxon>
        <taxon>Pseudomonadota</taxon>
        <taxon>Alphaproteobacteria</taxon>
        <taxon>Hyphomicrobiales</taxon>
        <taxon>Phyllobacteriaceae</taxon>
        <taxon>Mesorhizobium</taxon>
    </lineage>
</organism>
<accession>A0ABN8JGX5</accession>
<name>A0ABN8JGX5_9HYPH</name>
<dbReference type="Proteomes" id="UP001152604">
    <property type="component" value="Unassembled WGS sequence"/>
</dbReference>
<protein>
    <recommendedName>
        <fullName evidence="3">Secreted protein</fullName>
    </recommendedName>
</protein>
<evidence type="ECO:0000313" key="2">
    <source>
        <dbReference type="Proteomes" id="UP001152604"/>
    </source>
</evidence>
<comment type="caution">
    <text evidence="1">The sequence shown here is derived from an EMBL/GenBank/DDBJ whole genome shotgun (WGS) entry which is preliminary data.</text>
</comment>
<dbReference type="EMBL" id="CAKXZS010000008">
    <property type="protein sequence ID" value="CAH2396302.1"/>
    <property type="molecule type" value="Genomic_DNA"/>
</dbReference>
<evidence type="ECO:0008006" key="3">
    <source>
        <dbReference type="Google" id="ProtNLM"/>
    </source>
</evidence>
<reference evidence="1" key="1">
    <citation type="submission" date="2022-03" db="EMBL/GenBank/DDBJ databases">
        <authorList>
            <person name="Brunel B."/>
        </authorList>
    </citation>
    <scope>NUCLEOTIDE SEQUENCE</scope>
    <source>
        <strain evidence="1">STM4922sample</strain>
    </source>
</reference>
<proteinExistence type="predicted"/>
<keyword evidence="2" id="KW-1185">Reference proteome</keyword>
<gene>
    <name evidence="1" type="ORF">MES4922_160128</name>
</gene>
<sequence length="81" mass="8972">MPLSCCVGSSAPRTMHTVFAGSATIPLASTALWKRNWPELWLWQTKARRTWMMAAAGVNTVARKPTLPTHFVLAKNTGYLL</sequence>
<evidence type="ECO:0000313" key="1">
    <source>
        <dbReference type="EMBL" id="CAH2396302.1"/>
    </source>
</evidence>